<dbReference type="PANTHER" id="PTHR10529">
    <property type="entry name" value="AP COMPLEX SUBUNIT MU"/>
    <property type="match status" value="1"/>
</dbReference>
<accession>A0A1Q2YD11</accession>
<gene>
    <name evidence="2" type="ORF">PMKS-000747</name>
</gene>
<keyword evidence="3" id="KW-1185">Reference proteome</keyword>
<dbReference type="Proteomes" id="UP000186136">
    <property type="component" value="Unassembled WGS sequence"/>
</dbReference>
<dbReference type="Pfam" id="PF00928">
    <property type="entry name" value="Adap_comp_sub"/>
    <property type="match status" value="1"/>
</dbReference>
<organism evidence="2 3">
    <name type="scientific">Pichia membranifaciens</name>
    <dbReference type="NCBI Taxonomy" id="4926"/>
    <lineage>
        <taxon>Eukaryota</taxon>
        <taxon>Fungi</taxon>
        <taxon>Dikarya</taxon>
        <taxon>Ascomycota</taxon>
        <taxon>Saccharomycotina</taxon>
        <taxon>Pichiomycetes</taxon>
        <taxon>Pichiales</taxon>
        <taxon>Pichiaceae</taxon>
        <taxon>Pichia</taxon>
    </lineage>
</organism>
<name>A0A1Q2YD11_9ASCO</name>
<dbReference type="GO" id="GO:0030117">
    <property type="term" value="C:membrane coat"/>
    <property type="evidence" value="ECO:0007669"/>
    <property type="project" value="UniProtKB-ARBA"/>
</dbReference>
<feature type="domain" description="MHD" evidence="1">
    <location>
        <begin position="78"/>
        <end position="331"/>
    </location>
</feature>
<dbReference type="InterPro" id="IPR028565">
    <property type="entry name" value="MHD"/>
</dbReference>
<dbReference type="InterPro" id="IPR050431">
    <property type="entry name" value="Adaptor_comp_med_subunit"/>
</dbReference>
<protein>
    <recommendedName>
        <fullName evidence="1">MHD domain-containing protein</fullName>
    </recommendedName>
</protein>
<sequence>MDNFLLIYELLDLTIDQGFVREIEASLLLSKIYSPISKATEGKYRTDHEAKTVVEIAKKDIYLRGAAGVNSYGNLYEENVIAVHLNEYVQVKDKSDVRIFGEVLSVSTIPTSVTAEFELDTSVTDQSSIVLESITIPPDVKVKEPSYSTKLNFSTAVDKPLQPVLNYSARLLFDELPIIVVGSYKQLARDKFEVNLKLECRYPANQIAKQICVRIPVPKNTVRVVDVPLPRHQKIEDELQENSQEGYLQWKLTSVAGHQDIKICKMVHVDLKSKLSDWVSDKEDVSVSFQLENISITGYTIKSFNVGKSLDDVANKVVKTQVLSHNAYGFRI</sequence>
<dbReference type="InterPro" id="IPR036168">
    <property type="entry name" value="AP2_Mu_C_sf"/>
</dbReference>
<dbReference type="EMBL" id="BDGI01000028">
    <property type="protein sequence ID" value="GAV27283.1"/>
    <property type="molecule type" value="Genomic_DNA"/>
</dbReference>
<dbReference type="PROSITE" id="PS51072">
    <property type="entry name" value="MHD"/>
    <property type="match status" value="1"/>
</dbReference>
<dbReference type="SUPFAM" id="SSF49447">
    <property type="entry name" value="Second domain of Mu2 adaptin subunit (ap50) of ap2 adaptor"/>
    <property type="match status" value="1"/>
</dbReference>
<dbReference type="OrthoDB" id="10259133at2759"/>
<dbReference type="Gene3D" id="2.60.40.1170">
    <property type="entry name" value="Mu homology domain, subdomain B"/>
    <property type="match status" value="2"/>
</dbReference>
<evidence type="ECO:0000313" key="3">
    <source>
        <dbReference type="Proteomes" id="UP000186136"/>
    </source>
</evidence>
<proteinExistence type="predicted"/>
<evidence type="ECO:0000259" key="1">
    <source>
        <dbReference type="PROSITE" id="PS51072"/>
    </source>
</evidence>
<evidence type="ECO:0000313" key="2">
    <source>
        <dbReference type="EMBL" id="GAV27283.1"/>
    </source>
</evidence>
<dbReference type="AlphaFoldDB" id="A0A1Q2YD11"/>
<reference evidence="2 3" key="1">
    <citation type="submission" date="2016-08" db="EMBL/GenBank/DDBJ databases">
        <title>Whole genome shotgun sequence of Pichia membranifaciens KS47-1.</title>
        <authorList>
            <person name="Konishi M."/>
            <person name="Ishida M."/>
            <person name="Arakawa T."/>
            <person name="Kato Y."/>
            <person name="Horiuchi J."/>
        </authorList>
    </citation>
    <scope>NUCLEOTIDE SEQUENCE [LARGE SCALE GENOMIC DNA]</scope>
    <source>
        <strain evidence="2 3">KS47-1</strain>
    </source>
</reference>
<comment type="caution">
    <text evidence="2">The sequence shown here is derived from an EMBL/GenBank/DDBJ whole genome shotgun (WGS) entry which is preliminary data.</text>
</comment>